<keyword evidence="3" id="KW-1185">Reference proteome</keyword>
<dbReference type="InterPro" id="IPR002645">
    <property type="entry name" value="STAS_dom"/>
</dbReference>
<name>A0ABS2V3Z7_9ACTN</name>
<evidence type="ECO:0000313" key="3">
    <source>
        <dbReference type="Proteomes" id="UP000664109"/>
    </source>
</evidence>
<dbReference type="Proteomes" id="UP000664109">
    <property type="component" value="Unassembled WGS sequence"/>
</dbReference>
<evidence type="ECO:0000259" key="1">
    <source>
        <dbReference type="PROSITE" id="PS50801"/>
    </source>
</evidence>
<dbReference type="RefSeq" id="WP_205378391.1">
    <property type="nucleotide sequence ID" value="NZ_JAFEJA010000002.1"/>
</dbReference>
<gene>
    <name evidence="2" type="ORF">JE024_38170</name>
</gene>
<dbReference type="InterPro" id="IPR036513">
    <property type="entry name" value="STAS_dom_sf"/>
</dbReference>
<comment type="caution">
    <text evidence="2">The sequence shown here is derived from an EMBL/GenBank/DDBJ whole genome shotgun (WGS) entry which is preliminary data.</text>
</comment>
<evidence type="ECO:0000313" key="2">
    <source>
        <dbReference type="EMBL" id="MBM9624389.1"/>
    </source>
</evidence>
<dbReference type="Gene3D" id="3.30.750.24">
    <property type="entry name" value="STAS domain"/>
    <property type="match status" value="1"/>
</dbReference>
<reference evidence="2 3" key="1">
    <citation type="journal article" date="2016" name="Arch. Microbiol.">
        <title>Streptomyces zhihengii sp. nov., isolated from rhizospheric soil of Psammosilene tunicoides.</title>
        <authorList>
            <person name="Huang M.J."/>
            <person name="Fei J.J."/>
            <person name="Salam N."/>
            <person name="Kim C.J."/>
            <person name="Hozzein W.N."/>
            <person name="Xiao M."/>
            <person name="Huang H.Q."/>
            <person name="Li W.J."/>
        </authorList>
    </citation>
    <scope>NUCLEOTIDE SEQUENCE [LARGE SCALE GENOMIC DNA]</scope>
    <source>
        <strain evidence="2 3">YIM T102</strain>
    </source>
</reference>
<dbReference type="PROSITE" id="PS50801">
    <property type="entry name" value="STAS"/>
    <property type="match status" value="1"/>
</dbReference>
<proteinExistence type="predicted"/>
<feature type="domain" description="STAS" evidence="1">
    <location>
        <begin position="16"/>
        <end position="120"/>
    </location>
</feature>
<sequence>MQNTMALASVPLPQEPVLDAYTEHGVQVLILYGAADHAHRRALETVFTAAWDTRRRLVVDVTRLTYADETLHGLLLATRTRTRLVLAGTLPPVLRQRIAIAGTERFLPTAPSIATAITLVRGL</sequence>
<organism evidence="2 3">
    <name type="scientific">Streptomyces zhihengii</name>
    <dbReference type="NCBI Taxonomy" id="1818004"/>
    <lineage>
        <taxon>Bacteria</taxon>
        <taxon>Bacillati</taxon>
        <taxon>Actinomycetota</taxon>
        <taxon>Actinomycetes</taxon>
        <taxon>Kitasatosporales</taxon>
        <taxon>Streptomycetaceae</taxon>
        <taxon>Streptomyces</taxon>
    </lineage>
</organism>
<dbReference type="SUPFAM" id="SSF52091">
    <property type="entry name" value="SpoIIaa-like"/>
    <property type="match status" value="1"/>
</dbReference>
<dbReference type="Pfam" id="PF01740">
    <property type="entry name" value="STAS"/>
    <property type="match status" value="1"/>
</dbReference>
<dbReference type="EMBL" id="JAFEJA010000002">
    <property type="protein sequence ID" value="MBM9624389.1"/>
    <property type="molecule type" value="Genomic_DNA"/>
</dbReference>
<accession>A0ABS2V3Z7</accession>
<protein>
    <recommendedName>
        <fullName evidence="1">STAS domain-containing protein</fullName>
    </recommendedName>
</protein>